<dbReference type="RefSeq" id="WP_122978761.1">
    <property type="nucleotide sequence ID" value="NZ_BOMX01000088.1"/>
</dbReference>
<dbReference type="CDD" id="cd02209">
    <property type="entry name" value="cupin_XRE_C"/>
    <property type="match status" value="1"/>
</dbReference>
<dbReference type="GO" id="GO:0003700">
    <property type="term" value="F:DNA-binding transcription factor activity"/>
    <property type="evidence" value="ECO:0007669"/>
    <property type="project" value="TreeGrafter"/>
</dbReference>
<reference evidence="3 4" key="1">
    <citation type="submission" date="2019-06" db="EMBL/GenBank/DDBJ databases">
        <title>Sequencing the genomes of 1000 actinobacteria strains.</title>
        <authorList>
            <person name="Klenk H.-P."/>
        </authorList>
    </citation>
    <scope>NUCLEOTIDE SEQUENCE [LARGE SCALE GENOMIC DNA]</scope>
    <source>
        <strain evidence="3 4">DSM 43866</strain>
    </source>
</reference>
<evidence type="ECO:0000313" key="4">
    <source>
        <dbReference type="Proteomes" id="UP000320239"/>
    </source>
</evidence>
<dbReference type="InterPro" id="IPR011051">
    <property type="entry name" value="RmlC_Cupin_sf"/>
</dbReference>
<name>A0A561VM66_ACTTI</name>
<keyword evidence="4" id="KW-1185">Reference proteome</keyword>
<dbReference type="PROSITE" id="PS50943">
    <property type="entry name" value="HTH_CROC1"/>
    <property type="match status" value="1"/>
</dbReference>
<evidence type="ECO:0000313" key="3">
    <source>
        <dbReference type="EMBL" id="TWG12687.1"/>
    </source>
</evidence>
<protein>
    <submittedName>
        <fullName evidence="3">XRE family transcriptional regulator</fullName>
    </submittedName>
</protein>
<proteinExistence type="predicted"/>
<dbReference type="Gene3D" id="1.10.260.40">
    <property type="entry name" value="lambda repressor-like DNA-binding domains"/>
    <property type="match status" value="1"/>
</dbReference>
<dbReference type="Pfam" id="PF07883">
    <property type="entry name" value="Cupin_2"/>
    <property type="match status" value="1"/>
</dbReference>
<dbReference type="GO" id="GO:0005829">
    <property type="term" value="C:cytosol"/>
    <property type="evidence" value="ECO:0007669"/>
    <property type="project" value="TreeGrafter"/>
</dbReference>
<evidence type="ECO:0000259" key="2">
    <source>
        <dbReference type="PROSITE" id="PS50943"/>
    </source>
</evidence>
<comment type="caution">
    <text evidence="3">The sequence shown here is derived from an EMBL/GenBank/DDBJ whole genome shotgun (WGS) entry which is preliminary data.</text>
</comment>
<dbReference type="InterPro" id="IPR010982">
    <property type="entry name" value="Lambda_DNA-bd_dom_sf"/>
</dbReference>
<dbReference type="EMBL" id="VIWY01000005">
    <property type="protein sequence ID" value="TWG12687.1"/>
    <property type="molecule type" value="Genomic_DNA"/>
</dbReference>
<dbReference type="InterPro" id="IPR001387">
    <property type="entry name" value="Cro/C1-type_HTH"/>
</dbReference>
<dbReference type="InterPro" id="IPR014710">
    <property type="entry name" value="RmlC-like_jellyroll"/>
</dbReference>
<dbReference type="SUPFAM" id="SSF51182">
    <property type="entry name" value="RmlC-like cupins"/>
    <property type="match status" value="1"/>
</dbReference>
<dbReference type="InterPro" id="IPR050807">
    <property type="entry name" value="TransReg_Diox_bact_type"/>
</dbReference>
<dbReference type="Gene3D" id="2.60.120.10">
    <property type="entry name" value="Jelly Rolls"/>
    <property type="match status" value="1"/>
</dbReference>
<keyword evidence="1" id="KW-0238">DNA-binding</keyword>
<dbReference type="PANTHER" id="PTHR46797:SF1">
    <property type="entry name" value="METHYLPHOSPHONATE SYNTHASE"/>
    <property type="match status" value="1"/>
</dbReference>
<evidence type="ECO:0000256" key="1">
    <source>
        <dbReference type="ARBA" id="ARBA00023125"/>
    </source>
</evidence>
<dbReference type="InterPro" id="IPR013096">
    <property type="entry name" value="Cupin_2"/>
</dbReference>
<dbReference type="Proteomes" id="UP000320239">
    <property type="component" value="Unassembled WGS sequence"/>
</dbReference>
<dbReference type="CDD" id="cd00093">
    <property type="entry name" value="HTH_XRE"/>
    <property type="match status" value="1"/>
</dbReference>
<dbReference type="PANTHER" id="PTHR46797">
    <property type="entry name" value="HTH-TYPE TRANSCRIPTIONAL REGULATOR"/>
    <property type="match status" value="1"/>
</dbReference>
<dbReference type="SMART" id="SM00530">
    <property type="entry name" value="HTH_XRE"/>
    <property type="match status" value="1"/>
</dbReference>
<dbReference type="SUPFAM" id="SSF47413">
    <property type="entry name" value="lambda repressor-like DNA-binding domains"/>
    <property type="match status" value="1"/>
</dbReference>
<accession>A0A561VM66</accession>
<organism evidence="3 4">
    <name type="scientific">Actinoplanes teichomyceticus</name>
    <dbReference type="NCBI Taxonomy" id="1867"/>
    <lineage>
        <taxon>Bacteria</taxon>
        <taxon>Bacillati</taxon>
        <taxon>Actinomycetota</taxon>
        <taxon>Actinomycetes</taxon>
        <taxon>Micromonosporales</taxon>
        <taxon>Micromonosporaceae</taxon>
        <taxon>Actinoplanes</taxon>
    </lineage>
</organism>
<dbReference type="GO" id="GO:0003677">
    <property type="term" value="F:DNA binding"/>
    <property type="evidence" value="ECO:0007669"/>
    <property type="project" value="UniProtKB-KW"/>
</dbReference>
<sequence length="193" mass="21144">MTQDGELDALVRQRIRGLRVARGWSLDELAARSYLSPSTLSRIETGHRRIALDQLAPIARALGTTLDQLVESGRDEDVVIRPHHDASRGMTTWLLSREGVPAGMTVAKLRVDRPVPADLRVHPGRDWFVVLSGAVVLRLAERTIVVRTGEAAEFSTMVPHAFGSTGGPAEILCILDHEGERSHLGPARDRRPG</sequence>
<dbReference type="Pfam" id="PF01381">
    <property type="entry name" value="HTH_3"/>
    <property type="match status" value="1"/>
</dbReference>
<gene>
    <name evidence="3" type="ORF">FHX34_105554</name>
</gene>
<dbReference type="OrthoDB" id="513181at2"/>
<feature type="domain" description="HTH cro/C1-type" evidence="2">
    <location>
        <begin position="15"/>
        <end position="69"/>
    </location>
</feature>
<dbReference type="AlphaFoldDB" id="A0A561VM66"/>